<dbReference type="InterPro" id="IPR036390">
    <property type="entry name" value="WH_DNA-bd_sf"/>
</dbReference>
<dbReference type="EMBL" id="CP028104">
    <property type="protein sequence ID" value="AVQ32633.1"/>
    <property type="molecule type" value="Genomic_DNA"/>
</dbReference>
<sequence>MKDSYVIVHKFMSCKLKLTGIELLTYATVYSYSKDGLGLFTGSASHIGEMFCTTRETVTRALGKLVDKGYILKEERFCKVGKACAYKINQKIIDDIENIGSKDSEIRLDKMTNQENSIEENELTSKKVNWETVYKNTNNQYDSIMNKFNDIWELYGKVGSKKMAFKQWYKLTDEEKEKAYNNIPNYFASLSDLKYRKHMERYISQEIYLQEFTTPKKTNNTSTPSNSKWKFY</sequence>
<dbReference type="GeneID" id="77469395"/>
<keyword evidence="1" id="KW-0614">Plasmid</keyword>
<proteinExistence type="predicted"/>
<dbReference type="SUPFAM" id="SSF46785">
    <property type="entry name" value="Winged helix' DNA-binding domain"/>
    <property type="match status" value="1"/>
</dbReference>
<evidence type="ECO:0000313" key="2">
    <source>
        <dbReference type="Proteomes" id="UP000241238"/>
    </source>
</evidence>
<reference evidence="2" key="1">
    <citation type="journal article" date="2018" name="MSphere">
        <title>Fusobacterium Genomics Using MinION and Illumina Sequencing Enables Genome Completion and Correction.</title>
        <authorList>
            <person name="Todd S.M."/>
            <person name="Settlage R.E."/>
            <person name="Lahmers K.K."/>
            <person name="Slade D.J."/>
        </authorList>
    </citation>
    <scope>NUCLEOTIDE SEQUENCE [LARGE SCALE GENOMIC DNA]</scope>
    <source>
        <strain evidence="2">ATCC 27725</strain>
    </source>
</reference>
<organism evidence="1 2">
    <name type="scientific">Fusobacterium varium ATCC 27725</name>
    <dbReference type="NCBI Taxonomy" id="469618"/>
    <lineage>
        <taxon>Bacteria</taxon>
        <taxon>Fusobacteriati</taxon>
        <taxon>Fusobacteriota</taxon>
        <taxon>Fusobacteriia</taxon>
        <taxon>Fusobacteriales</taxon>
        <taxon>Fusobacteriaceae</taxon>
        <taxon>Fusobacterium</taxon>
    </lineage>
</organism>
<evidence type="ECO:0000313" key="1">
    <source>
        <dbReference type="EMBL" id="AVQ32633.1"/>
    </source>
</evidence>
<keyword evidence="2" id="KW-1185">Reference proteome</keyword>
<dbReference type="Proteomes" id="UP000241238">
    <property type="component" value="Plasmid pFvar_27725"/>
</dbReference>
<gene>
    <name evidence="1" type="ORF">C4N18_15410</name>
</gene>
<dbReference type="Gene3D" id="1.10.10.10">
    <property type="entry name" value="Winged helix-like DNA-binding domain superfamily/Winged helix DNA-binding domain"/>
    <property type="match status" value="1"/>
</dbReference>
<dbReference type="InterPro" id="IPR036388">
    <property type="entry name" value="WH-like_DNA-bd_sf"/>
</dbReference>
<name>A0ABM6U877_FUSVA</name>
<accession>A0ABM6U877</accession>
<protein>
    <submittedName>
        <fullName evidence="1">Crp/Fnr family transcriptional regulator</fullName>
    </submittedName>
</protein>
<geneLocation type="plasmid" evidence="2">
    <name>pfvar_27725</name>
</geneLocation>
<dbReference type="RefSeq" id="WP_005950090.1">
    <property type="nucleotide sequence ID" value="NZ_CP028104.1"/>
</dbReference>